<name>A0A3N0EAG5_9ACTN</name>
<evidence type="ECO:0000313" key="2">
    <source>
        <dbReference type="EMBL" id="RNL84857.1"/>
    </source>
</evidence>
<dbReference type="GO" id="GO:0002161">
    <property type="term" value="F:aminoacyl-tRNA deacylase activity"/>
    <property type="evidence" value="ECO:0007669"/>
    <property type="project" value="InterPro"/>
</dbReference>
<keyword evidence="3" id="KW-1185">Reference proteome</keyword>
<dbReference type="Proteomes" id="UP000269198">
    <property type="component" value="Unassembled WGS sequence"/>
</dbReference>
<accession>A0A3N0EAG5</accession>
<dbReference type="SUPFAM" id="SSF55826">
    <property type="entry name" value="YbaK/ProRS associated domain"/>
    <property type="match status" value="1"/>
</dbReference>
<evidence type="ECO:0000259" key="1">
    <source>
        <dbReference type="Pfam" id="PF04073"/>
    </source>
</evidence>
<protein>
    <recommendedName>
        <fullName evidence="1">YbaK/aminoacyl-tRNA synthetase-associated domain-containing protein</fullName>
    </recommendedName>
</protein>
<organism evidence="2 3">
    <name type="scientific">Halostreptopolyspora alba</name>
    <dbReference type="NCBI Taxonomy" id="2487137"/>
    <lineage>
        <taxon>Bacteria</taxon>
        <taxon>Bacillati</taxon>
        <taxon>Actinomycetota</taxon>
        <taxon>Actinomycetes</taxon>
        <taxon>Streptosporangiales</taxon>
        <taxon>Nocardiopsidaceae</taxon>
        <taxon>Halostreptopolyspora</taxon>
    </lineage>
</organism>
<gene>
    <name evidence="2" type="ORF">EFW17_11260</name>
</gene>
<dbReference type="InterPro" id="IPR007214">
    <property type="entry name" value="YbaK/aa-tRNA-synth-assoc-dom"/>
</dbReference>
<feature type="domain" description="YbaK/aminoacyl-tRNA synthetase-associated" evidence="1">
    <location>
        <begin position="43"/>
        <end position="166"/>
    </location>
</feature>
<dbReference type="Gene3D" id="3.90.960.10">
    <property type="entry name" value="YbaK/aminoacyl-tRNA synthetase-associated domain"/>
    <property type="match status" value="1"/>
</dbReference>
<comment type="caution">
    <text evidence="2">The sequence shown here is derived from an EMBL/GenBank/DDBJ whole genome shotgun (WGS) entry which is preliminary data.</text>
</comment>
<dbReference type="RefSeq" id="WP_123201297.1">
    <property type="nucleotide sequence ID" value="NZ_RJMB01000009.1"/>
</dbReference>
<evidence type="ECO:0000313" key="3">
    <source>
        <dbReference type="Proteomes" id="UP000269198"/>
    </source>
</evidence>
<reference evidence="2 3" key="1">
    <citation type="submission" date="2018-11" db="EMBL/GenBank/DDBJ databases">
        <title>The genome draft of YIM 96095.</title>
        <authorList>
            <person name="Tang S.-K."/>
            <person name="Chunyu W.-X."/>
            <person name="Feng Y.-Z."/>
        </authorList>
    </citation>
    <scope>NUCLEOTIDE SEQUENCE [LARGE SCALE GENOMIC DNA]</scope>
    <source>
        <strain evidence="2 3">YIM 96095</strain>
    </source>
</reference>
<dbReference type="EMBL" id="RJMB01000009">
    <property type="protein sequence ID" value="RNL84857.1"/>
    <property type="molecule type" value="Genomic_DNA"/>
</dbReference>
<dbReference type="OrthoDB" id="9796920at2"/>
<dbReference type="InterPro" id="IPR036754">
    <property type="entry name" value="YbaK/aa-tRNA-synt-asso_dom_sf"/>
</dbReference>
<dbReference type="CDD" id="cd04939">
    <property type="entry name" value="PA2301"/>
    <property type="match status" value="1"/>
</dbReference>
<dbReference type="Pfam" id="PF04073">
    <property type="entry name" value="tRNA_edit"/>
    <property type="match status" value="1"/>
</dbReference>
<proteinExistence type="predicted"/>
<dbReference type="AlphaFoldDB" id="A0A3N0EAG5"/>
<sequence length="181" mass="18287">MWGLDPRPVASGDALLATPVAAAVDAGAAGAPAERIRVAGIEPAYADTAELRDAYGVPMDASVNCVVVTAKRAGRTRMAACLVRASTRADVNGVVRRHLGARKASFAPQDEVVAATGMEYGGITPIGLPEGWPILVDSAVLDCPDAVVGSGVRGSKLILPGPALAELPGAEVVEGLGVPVE</sequence>